<accession>A0AAV9ZW98</accession>
<evidence type="ECO:0000256" key="1">
    <source>
        <dbReference type="SAM" id="MobiDB-lite"/>
    </source>
</evidence>
<feature type="region of interest" description="Disordered" evidence="1">
    <location>
        <begin position="1"/>
        <end position="116"/>
    </location>
</feature>
<evidence type="ECO:0000313" key="2">
    <source>
        <dbReference type="EMBL" id="KAK6993188.1"/>
    </source>
</evidence>
<gene>
    <name evidence="2" type="ORF">R3P38DRAFT_3329951</name>
</gene>
<proteinExistence type="predicted"/>
<dbReference type="AlphaFoldDB" id="A0AAV9ZW98"/>
<protein>
    <submittedName>
        <fullName evidence="2">Uncharacterized protein</fullName>
    </submittedName>
</protein>
<keyword evidence="3" id="KW-1185">Reference proteome</keyword>
<reference evidence="2 3" key="1">
    <citation type="journal article" date="2024" name="J Genomics">
        <title>Draft genome sequencing and assembly of Favolaschia claudopus CIRM-BRFM 2984 isolated from oak limbs.</title>
        <authorList>
            <person name="Navarro D."/>
            <person name="Drula E."/>
            <person name="Chaduli D."/>
            <person name="Cazenave R."/>
            <person name="Ahrendt S."/>
            <person name="Wang J."/>
            <person name="Lipzen A."/>
            <person name="Daum C."/>
            <person name="Barry K."/>
            <person name="Grigoriev I.V."/>
            <person name="Favel A."/>
            <person name="Rosso M.N."/>
            <person name="Martin F."/>
        </authorList>
    </citation>
    <scope>NUCLEOTIDE SEQUENCE [LARGE SCALE GENOMIC DNA]</scope>
    <source>
        <strain evidence="2 3">CIRM-BRFM 2984</strain>
    </source>
</reference>
<dbReference type="EMBL" id="JAWWNJ010000103">
    <property type="protein sequence ID" value="KAK6993188.1"/>
    <property type="molecule type" value="Genomic_DNA"/>
</dbReference>
<name>A0AAV9ZW98_9AGAR</name>
<feature type="compositionally biased region" description="Polar residues" evidence="1">
    <location>
        <begin position="1"/>
        <end position="11"/>
    </location>
</feature>
<feature type="region of interest" description="Disordered" evidence="1">
    <location>
        <begin position="142"/>
        <end position="166"/>
    </location>
</feature>
<comment type="caution">
    <text evidence="2">The sequence shown here is derived from an EMBL/GenBank/DDBJ whole genome shotgun (WGS) entry which is preliminary data.</text>
</comment>
<organism evidence="2 3">
    <name type="scientific">Favolaschia claudopus</name>
    <dbReference type="NCBI Taxonomy" id="2862362"/>
    <lineage>
        <taxon>Eukaryota</taxon>
        <taxon>Fungi</taxon>
        <taxon>Dikarya</taxon>
        <taxon>Basidiomycota</taxon>
        <taxon>Agaricomycotina</taxon>
        <taxon>Agaricomycetes</taxon>
        <taxon>Agaricomycetidae</taxon>
        <taxon>Agaricales</taxon>
        <taxon>Marasmiineae</taxon>
        <taxon>Mycenaceae</taxon>
        <taxon>Favolaschia</taxon>
    </lineage>
</organism>
<dbReference type="Proteomes" id="UP001362999">
    <property type="component" value="Unassembled WGS sequence"/>
</dbReference>
<sequence length="427" mass="49053">MAHLFPTTSGPNDPPGPQLSPEQWHYALAQFLSQSHSQTIPPTQLPTPPASASPELVLDPMLAPQPQPTTESRLEALEQEITRLKAEKRATEDDSESAPEKKRRKRKQKPSPYVLKSSAGLCEEQIKVRKLLMQKVKNEGKRITGRLSDSDSDSDDGDDESDLPSSQATHTILRYNFAATVTHADNIKVFDRIADLVWTEQRDPTSSTYSLGYPNVSFTREDLIEFAKTNFRSWKSKWKGEHYPEVRRKQEKAAQKDRQVLRRKELKANRLKAVSDYKQKYKRDPICILETDFMSDEISAPSTDDEDTRDEHRRRLVKAAHLGPTQQRNDVWEVIRPGFQSVEMSKTKNDLDELVNKRRETQNKKTKRIRGRVPRVNFGNTHNRIPRSTLYPFMLSQPWYDEHVAGNEELEGTVMIFSKDPRGFGDS</sequence>
<feature type="compositionally biased region" description="Acidic residues" evidence="1">
    <location>
        <begin position="150"/>
        <end position="162"/>
    </location>
</feature>
<feature type="compositionally biased region" description="Basic and acidic residues" evidence="1">
    <location>
        <begin position="72"/>
        <end position="92"/>
    </location>
</feature>
<evidence type="ECO:0000313" key="3">
    <source>
        <dbReference type="Proteomes" id="UP001362999"/>
    </source>
</evidence>